<feature type="region of interest" description="Disordered" evidence="1">
    <location>
        <begin position="1"/>
        <end position="67"/>
    </location>
</feature>
<protein>
    <submittedName>
        <fullName evidence="2">Uncharacterized protein</fullName>
    </submittedName>
</protein>
<dbReference type="EMBL" id="ML978066">
    <property type="protein sequence ID" value="KAF2021923.1"/>
    <property type="molecule type" value="Genomic_DNA"/>
</dbReference>
<keyword evidence="3" id="KW-1185">Reference proteome</keyword>
<organism evidence="2 3">
    <name type="scientific">Aaosphaeria arxii CBS 175.79</name>
    <dbReference type="NCBI Taxonomy" id="1450172"/>
    <lineage>
        <taxon>Eukaryota</taxon>
        <taxon>Fungi</taxon>
        <taxon>Dikarya</taxon>
        <taxon>Ascomycota</taxon>
        <taxon>Pezizomycotina</taxon>
        <taxon>Dothideomycetes</taxon>
        <taxon>Pleosporomycetidae</taxon>
        <taxon>Pleosporales</taxon>
        <taxon>Pleosporales incertae sedis</taxon>
        <taxon>Aaosphaeria</taxon>
    </lineage>
</organism>
<sequence>MARRQDRGGLLKEEERPTSGPMSLAGFIRPEGGRRKNSNRIWRPFQLSDLGDEDSDDSSNDVEEIDVEKDPVASYKINRRSTNDSIRATAAPFHPKAFLTTLLQASTTGKQKSEKPPRLLNPEAAPVVFAKKSTEAPGLTDAGRDIKEEYIRVFGKPLPNPISLSGSLGEFDGQVKFIGHPNHDVSAHQWSAESYQWVNIGLYSHSRGRIEGSLASDRLQASLVRFNSVEYFKTVADLRQRPGQMRPQFENTQTASQPCSQKSTDHHRHSLFETPYFDSSSSSAGPSQDSPSLNNTTNQHAGSNYESTRADLGMIKIGSNLLEDPFVASKDDQFNTRTEMARTFYSSDISKSDWNTIFPTISAPRVADTTYPALGSFAELEKQNFMRDEQRRIDAMRFNISSAGRASDHTWLNSTLSHNEAPQRQTTEGPFPLSGVQNSHLPITRPTVNSNLTVPDFFTHDHRTSVSKSQPTAGYTIANPHRNNSSNLNAKAAPYISKSALLESSDEFAADIQALSNETAKRNGYSNLERPLPDANILRGWPTSQNWNGPFFMGDTPDNCISPTPVSKIRYDERGERLQAASAALMATAYAEMKYRRHQAGTIPTNDGTRFEDTPVFVRLHDNLLPYVQENRSSRARDYFTSAWDSRNGFQMDGRRYGNDRFFSEGWLGSPLPASDLNSNHRSLNVDSWNDRPMFNSLSCHHPSVIGSERANMRAPRIR</sequence>
<evidence type="ECO:0000313" key="2">
    <source>
        <dbReference type="EMBL" id="KAF2021923.1"/>
    </source>
</evidence>
<dbReference type="RefSeq" id="XP_033390262.1">
    <property type="nucleotide sequence ID" value="XM_033531574.1"/>
</dbReference>
<feature type="region of interest" description="Disordered" evidence="1">
    <location>
        <begin position="242"/>
        <end position="304"/>
    </location>
</feature>
<feature type="compositionally biased region" description="Acidic residues" evidence="1">
    <location>
        <begin position="50"/>
        <end position="67"/>
    </location>
</feature>
<feature type="compositionally biased region" description="Polar residues" evidence="1">
    <location>
        <begin position="293"/>
        <end position="304"/>
    </location>
</feature>
<accession>A0A6A5Y9M1</accession>
<evidence type="ECO:0000313" key="3">
    <source>
        <dbReference type="Proteomes" id="UP000799778"/>
    </source>
</evidence>
<gene>
    <name evidence="2" type="ORF">BU24DRAFT_457842</name>
</gene>
<reference evidence="2" key="1">
    <citation type="journal article" date="2020" name="Stud. Mycol.">
        <title>101 Dothideomycetes genomes: a test case for predicting lifestyles and emergence of pathogens.</title>
        <authorList>
            <person name="Haridas S."/>
            <person name="Albert R."/>
            <person name="Binder M."/>
            <person name="Bloem J."/>
            <person name="Labutti K."/>
            <person name="Salamov A."/>
            <person name="Andreopoulos B."/>
            <person name="Baker S."/>
            <person name="Barry K."/>
            <person name="Bills G."/>
            <person name="Bluhm B."/>
            <person name="Cannon C."/>
            <person name="Castanera R."/>
            <person name="Culley D."/>
            <person name="Daum C."/>
            <person name="Ezra D."/>
            <person name="Gonzalez J."/>
            <person name="Henrissat B."/>
            <person name="Kuo A."/>
            <person name="Liang C."/>
            <person name="Lipzen A."/>
            <person name="Lutzoni F."/>
            <person name="Magnuson J."/>
            <person name="Mondo S."/>
            <person name="Nolan M."/>
            <person name="Ohm R."/>
            <person name="Pangilinan J."/>
            <person name="Park H.-J."/>
            <person name="Ramirez L."/>
            <person name="Alfaro M."/>
            <person name="Sun H."/>
            <person name="Tritt A."/>
            <person name="Yoshinaga Y."/>
            <person name="Zwiers L.-H."/>
            <person name="Turgeon B."/>
            <person name="Goodwin S."/>
            <person name="Spatafora J."/>
            <person name="Crous P."/>
            <person name="Grigoriev I."/>
        </authorList>
    </citation>
    <scope>NUCLEOTIDE SEQUENCE</scope>
    <source>
        <strain evidence="2">CBS 175.79</strain>
    </source>
</reference>
<proteinExistence type="predicted"/>
<feature type="compositionally biased region" description="Basic and acidic residues" evidence="1">
    <location>
        <begin position="1"/>
        <end position="17"/>
    </location>
</feature>
<dbReference type="GeneID" id="54288971"/>
<dbReference type="AlphaFoldDB" id="A0A6A5Y9M1"/>
<dbReference type="Proteomes" id="UP000799778">
    <property type="component" value="Unassembled WGS sequence"/>
</dbReference>
<name>A0A6A5Y9M1_9PLEO</name>
<dbReference type="OrthoDB" id="10251048at2759"/>
<feature type="region of interest" description="Disordered" evidence="1">
    <location>
        <begin position="462"/>
        <end position="486"/>
    </location>
</feature>
<feature type="compositionally biased region" description="Low complexity" evidence="1">
    <location>
        <begin position="278"/>
        <end position="292"/>
    </location>
</feature>
<feature type="compositionally biased region" description="Polar residues" evidence="1">
    <location>
        <begin position="249"/>
        <end position="262"/>
    </location>
</feature>
<evidence type="ECO:0000256" key="1">
    <source>
        <dbReference type="SAM" id="MobiDB-lite"/>
    </source>
</evidence>